<sequence length="190" mass="20059">MPALRSCLTEVDLETLISEVQHGGLQSLVNRASAALTSYLSSVENSFARAPFASTLSVLLPKLFPLPSIVPPKGGAPATIGQPCAKGTLELPYAKGPSCSAKTITLTLVPWSCVLNGTHNILSCSDSYLLYEESPEHCSLLDASEGMLAGRQCPLKHKLGPKKDIHLGGEIFKLKAKDVLGALLAEVPNP</sequence>
<dbReference type="Proteomes" id="UP001497392">
    <property type="component" value="Unassembled WGS sequence"/>
</dbReference>
<accession>A0ABP1FZM1</accession>
<evidence type="ECO:0000313" key="2">
    <source>
        <dbReference type="Proteomes" id="UP001497392"/>
    </source>
</evidence>
<gene>
    <name evidence="1" type="primary">g5487</name>
    <name evidence="1" type="ORF">VP750_LOCUS4691</name>
</gene>
<keyword evidence="2" id="KW-1185">Reference proteome</keyword>
<proteinExistence type="predicted"/>
<evidence type="ECO:0000313" key="1">
    <source>
        <dbReference type="EMBL" id="CAL5223032.1"/>
    </source>
</evidence>
<name>A0ABP1FZM1_9CHLO</name>
<comment type="caution">
    <text evidence="1">The sequence shown here is derived from an EMBL/GenBank/DDBJ whole genome shotgun (WGS) entry which is preliminary data.</text>
</comment>
<reference evidence="1 2" key="1">
    <citation type="submission" date="2024-06" db="EMBL/GenBank/DDBJ databases">
        <authorList>
            <person name="Kraege A."/>
            <person name="Thomma B."/>
        </authorList>
    </citation>
    <scope>NUCLEOTIDE SEQUENCE [LARGE SCALE GENOMIC DNA]</scope>
</reference>
<organism evidence="1 2">
    <name type="scientific">Coccomyxa viridis</name>
    <dbReference type="NCBI Taxonomy" id="1274662"/>
    <lineage>
        <taxon>Eukaryota</taxon>
        <taxon>Viridiplantae</taxon>
        <taxon>Chlorophyta</taxon>
        <taxon>core chlorophytes</taxon>
        <taxon>Trebouxiophyceae</taxon>
        <taxon>Trebouxiophyceae incertae sedis</taxon>
        <taxon>Coccomyxaceae</taxon>
        <taxon>Coccomyxa</taxon>
    </lineage>
</organism>
<protein>
    <submittedName>
        <fullName evidence="1">G5487 protein</fullName>
    </submittedName>
</protein>
<dbReference type="EMBL" id="CAXHTA020000008">
    <property type="protein sequence ID" value="CAL5223032.1"/>
    <property type="molecule type" value="Genomic_DNA"/>
</dbReference>